<evidence type="ECO:0000313" key="2">
    <source>
        <dbReference type="Proteomes" id="UP001189619"/>
    </source>
</evidence>
<dbReference type="EMBL" id="OY569118">
    <property type="protein sequence ID" value="CAJ1002549.1"/>
    <property type="molecule type" value="Genomic_DNA"/>
</dbReference>
<sequence length="74" mass="8940">MEDDDIRCEHCKKLSFWCEIEHLRPKKCSILRDGEIYNICEYCIGEIEVLGEGAEEVEYWNEWVKKKRLENEQS</sequence>
<dbReference type="AlphaFoldDB" id="A0AA48RHP4"/>
<accession>A0AA48RHP4</accession>
<evidence type="ECO:0000313" key="1">
    <source>
        <dbReference type="EMBL" id="CAJ1002549.1"/>
    </source>
</evidence>
<reference evidence="1" key="1">
    <citation type="submission" date="2023-07" db="EMBL/GenBank/DDBJ databases">
        <authorList>
            <person name="Ivanov I."/>
            <person name="Teneva D."/>
            <person name="Stoikov I."/>
        </authorList>
    </citation>
    <scope>NUCLEOTIDE SEQUENCE</scope>
    <source>
        <strain evidence="1">4475</strain>
    </source>
</reference>
<dbReference type="Proteomes" id="UP001189619">
    <property type="component" value="Chromosome"/>
</dbReference>
<gene>
    <name evidence="1" type="ORF">BSPP4475_09480</name>
</gene>
<keyword evidence="2" id="KW-1185">Reference proteome</keyword>
<dbReference type="RefSeq" id="WP_304415467.1">
    <property type="nucleotide sequence ID" value="NZ_OY569118.1"/>
</dbReference>
<name>A0AA48RHP4_9BACL</name>
<proteinExistence type="predicted"/>
<protein>
    <submittedName>
        <fullName evidence="1">Cysteine-rich CWC</fullName>
    </submittedName>
</protein>
<organism evidence="1 2">
    <name type="scientific">Brevibacillus aydinogluensis</name>
    <dbReference type="NCBI Taxonomy" id="927786"/>
    <lineage>
        <taxon>Bacteria</taxon>
        <taxon>Bacillati</taxon>
        <taxon>Bacillota</taxon>
        <taxon>Bacilli</taxon>
        <taxon>Bacillales</taxon>
        <taxon>Paenibacillaceae</taxon>
        <taxon>Brevibacillus</taxon>
    </lineage>
</organism>
<dbReference type="KEGG" id="bayd:BSPP4475_09480"/>